<evidence type="ECO:0000313" key="2">
    <source>
        <dbReference type="EMBL" id="MDN4473822.1"/>
    </source>
</evidence>
<dbReference type="GO" id="GO:0016787">
    <property type="term" value="F:hydrolase activity"/>
    <property type="evidence" value="ECO:0007669"/>
    <property type="project" value="UniProtKB-KW"/>
</dbReference>
<name>A0ABT8G3U8_9MICO</name>
<feature type="domain" description="Beta-lactamase-related" evidence="1">
    <location>
        <begin position="19"/>
        <end position="352"/>
    </location>
</feature>
<reference evidence="2" key="1">
    <citation type="submission" date="2023-06" db="EMBL/GenBank/DDBJ databases">
        <title>SYSU T00b26.</title>
        <authorList>
            <person name="Gao L."/>
            <person name="Fang B.-Z."/>
            <person name="Li W.-J."/>
        </authorList>
    </citation>
    <scope>NUCLEOTIDE SEQUENCE</scope>
    <source>
        <strain evidence="2">SYSU T00b26</strain>
    </source>
</reference>
<dbReference type="Proteomes" id="UP001172738">
    <property type="component" value="Unassembled WGS sequence"/>
</dbReference>
<dbReference type="InterPro" id="IPR052907">
    <property type="entry name" value="Beta-lactamase/esterase"/>
</dbReference>
<dbReference type="SUPFAM" id="SSF56601">
    <property type="entry name" value="beta-lactamase/transpeptidase-like"/>
    <property type="match status" value="1"/>
</dbReference>
<dbReference type="Gene3D" id="3.40.710.10">
    <property type="entry name" value="DD-peptidase/beta-lactamase superfamily"/>
    <property type="match status" value="1"/>
</dbReference>
<dbReference type="Pfam" id="PF00144">
    <property type="entry name" value="Beta-lactamase"/>
    <property type="match status" value="1"/>
</dbReference>
<organism evidence="2 3">
    <name type="scientific">Demequina zhanjiangensis</name>
    <dbReference type="NCBI Taxonomy" id="3051659"/>
    <lineage>
        <taxon>Bacteria</taxon>
        <taxon>Bacillati</taxon>
        <taxon>Actinomycetota</taxon>
        <taxon>Actinomycetes</taxon>
        <taxon>Micrococcales</taxon>
        <taxon>Demequinaceae</taxon>
        <taxon>Demequina</taxon>
    </lineage>
</organism>
<comment type="caution">
    <text evidence="2">The sequence shown here is derived from an EMBL/GenBank/DDBJ whole genome shotgun (WGS) entry which is preliminary data.</text>
</comment>
<accession>A0ABT8G3U8</accession>
<dbReference type="PANTHER" id="PTHR43319:SF3">
    <property type="entry name" value="BETA-LACTAMASE-RELATED DOMAIN-CONTAINING PROTEIN"/>
    <property type="match status" value="1"/>
</dbReference>
<dbReference type="PANTHER" id="PTHR43319">
    <property type="entry name" value="BETA-LACTAMASE-RELATED"/>
    <property type="match status" value="1"/>
</dbReference>
<dbReference type="RefSeq" id="WP_301129720.1">
    <property type="nucleotide sequence ID" value="NZ_JAUHPV010000008.1"/>
</dbReference>
<keyword evidence="2" id="KW-0378">Hydrolase</keyword>
<protein>
    <submittedName>
        <fullName evidence="2">Serine hydrolase domain-containing protein</fullName>
        <ecNumber evidence="2">3.1.1.103</ecNumber>
    </submittedName>
</protein>
<proteinExistence type="predicted"/>
<evidence type="ECO:0000313" key="3">
    <source>
        <dbReference type="Proteomes" id="UP001172738"/>
    </source>
</evidence>
<gene>
    <name evidence="2" type="ORF">QQX04_12525</name>
</gene>
<dbReference type="InterPro" id="IPR012338">
    <property type="entry name" value="Beta-lactam/transpept-like"/>
</dbReference>
<dbReference type="EMBL" id="JAUHPV010000008">
    <property type="protein sequence ID" value="MDN4473822.1"/>
    <property type="molecule type" value="Genomic_DNA"/>
</dbReference>
<dbReference type="InterPro" id="IPR001466">
    <property type="entry name" value="Beta-lactam-related"/>
</dbReference>
<sequence length="379" mass="39949">MAASASGVVDARFAPAVAHLEEAAESRQGFGAQLCVYVDGERAVDVVVGSGLEHDSVTGVYSATKGMAALSIARMIDDGLLALDMPVTEVWPEFGAHGKGAVTVGDLLAHRAGLPVLREVVPIEELLDSVAGAARLAAQRPLWTPGRAFGYHGITIGILIEELVRRVWGGELRDHHETVVRAPRDADFFIGMPESEDGRYVDVRPVEPTPEQAEELASRPLHEPLLTRMFANFQAGDEWSTEGVSTNNPRVRRAGPAGIGGVASARGIARLYLDALPGSDDPIASAATFESMREIRSWGIDRTLNVANAFGSVFMVSQPRLPFGSIEAFGHDGGGGALGFADPATGVAFGYIPTPMQYPGGADPVAVKVAHAIHATLSS</sequence>
<dbReference type="EC" id="3.1.1.103" evidence="2"/>
<evidence type="ECO:0000259" key="1">
    <source>
        <dbReference type="Pfam" id="PF00144"/>
    </source>
</evidence>
<keyword evidence="3" id="KW-1185">Reference proteome</keyword>